<name>A0ABU3UHN2_9ACTN</name>
<sequence length="71" mass="7791">MSIDAGNVRETCGNGGDHCLSDRGEREMQRRQEARMPGVPVREWVRRLAAGRFAARAGGGLGLPRLRRGES</sequence>
<evidence type="ECO:0000256" key="1">
    <source>
        <dbReference type="SAM" id="MobiDB-lite"/>
    </source>
</evidence>
<comment type="caution">
    <text evidence="2">The sequence shown here is derived from an EMBL/GenBank/DDBJ whole genome shotgun (WGS) entry which is preliminary data.</text>
</comment>
<accession>A0ABU3UHN2</accession>
<dbReference type="RefSeq" id="WP_143609611.1">
    <property type="nucleotide sequence ID" value="NZ_CP107955.1"/>
</dbReference>
<proteinExistence type="predicted"/>
<dbReference type="EMBL" id="JARAKF010000001">
    <property type="protein sequence ID" value="MDU8993366.1"/>
    <property type="molecule type" value="Genomic_DNA"/>
</dbReference>
<evidence type="ECO:0000313" key="3">
    <source>
        <dbReference type="Proteomes" id="UP001257627"/>
    </source>
</evidence>
<organism evidence="2 3">
    <name type="scientific">Streptomyces mirabilis</name>
    <dbReference type="NCBI Taxonomy" id="68239"/>
    <lineage>
        <taxon>Bacteria</taxon>
        <taxon>Bacillati</taxon>
        <taxon>Actinomycetota</taxon>
        <taxon>Actinomycetes</taxon>
        <taxon>Kitasatosporales</taxon>
        <taxon>Streptomycetaceae</taxon>
        <taxon>Streptomyces</taxon>
    </lineage>
</organism>
<evidence type="ECO:0000313" key="2">
    <source>
        <dbReference type="EMBL" id="MDU8993366.1"/>
    </source>
</evidence>
<protein>
    <submittedName>
        <fullName evidence="2">Uncharacterized protein</fullName>
    </submittedName>
</protein>
<gene>
    <name evidence="2" type="ORF">PU648_13600</name>
</gene>
<feature type="region of interest" description="Disordered" evidence="1">
    <location>
        <begin position="1"/>
        <end position="37"/>
    </location>
</feature>
<feature type="compositionally biased region" description="Basic and acidic residues" evidence="1">
    <location>
        <begin position="19"/>
        <end position="34"/>
    </location>
</feature>
<dbReference type="Proteomes" id="UP001257627">
    <property type="component" value="Unassembled WGS sequence"/>
</dbReference>
<keyword evidence="3" id="KW-1185">Reference proteome</keyword>
<reference evidence="2 3" key="1">
    <citation type="submission" date="2023-02" db="EMBL/GenBank/DDBJ databases">
        <authorList>
            <person name="Maleckis M."/>
        </authorList>
    </citation>
    <scope>NUCLEOTIDE SEQUENCE [LARGE SCALE GENOMIC DNA]</scope>
    <source>
        <strain evidence="2 3">P8-A2</strain>
    </source>
</reference>